<evidence type="ECO:0000313" key="2">
    <source>
        <dbReference type="Proteomes" id="UP001159075"/>
    </source>
</evidence>
<name>A0ABT6UHH6_9GAMM</name>
<dbReference type="EMBL" id="JAOTLW010000029">
    <property type="protein sequence ID" value="MDI5833919.1"/>
    <property type="molecule type" value="Genomic_DNA"/>
</dbReference>
<proteinExistence type="predicted"/>
<evidence type="ECO:0000313" key="1">
    <source>
        <dbReference type="EMBL" id="MDI5833919.1"/>
    </source>
</evidence>
<sequence>MIKHWHSSDSPTLVGQEVIPIGSTAASAAHGSANVVTTATVTILATIELFIYLVTFAPQLKNQTEQIKL</sequence>
<comment type="caution">
    <text evidence="1">The sequence shown here is derived from an EMBL/GenBank/DDBJ whole genome shotgun (WGS) entry which is preliminary data.</text>
</comment>
<accession>A0ABT6UHH6</accession>
<organism evidence="1 2">
    <name type="scientific">Shewanella xiamenensis</name>
    <dbReference type="NCBI Taxonomy" id="332186"/>
    <lineage>
        <taxon>Bacteria</taxon>
        <taxon>Pseudomonadati</taxon>
        <taxon>Pseudomonadota</taxon>
        <taxon>Gammaproteobacteria</taxon>
        <taxon>Alteromonadales</taxon>
        <taxon>Shewanellaceae</taxon>
        <taxon>Shewanella</taxon>
    </lineage>
</organism>
<reference evidence="1 2" key="1">
    <citation type="submission" date="2022-09" db="EMBL/GenBank/DDBJ databases">
        <title>The outer-membrane cytochrome OmcA is essential for infection of Shewanella oneidensis by a zebrafish-associated bacteriophage.</title>
        <authorList>
            <person name="Grenfell A.W."/>
            <person name="Intile P."/>
            <person name="Mcfarlane J."/>
            <person name="Leung D."/>
            <person name="Abdalla K."/>
            <person name="Wold M."/>
            <person name="Kees E."/>
            <person name="Gralnick J."/>
        </authorList>
    </citation>
    <scope>NUCLEOTIDE SEQUENCE [LARGE SCALE GENOMIC DNA]</scope>
    <source>
        <strain evidence="1 2">NF-5</strain>
    </source>
</reference>
<keyword evidence="2" id="KW-1185">Reference proteome</keyword>
<protein>
    <submittedName>
        <fullName evidence="1">Uncharacterized protein</fullName>
    </submittedName>
</protein>
<dbReference type="Proteomes" id="UP001159075">
    <property type="component" value="Unassembled WGS sequence"/>
</dbReference>
<gene>
    <name evidence="1" type="ORF">ODY93_20230</name>
</gene>